<evidence type="ECO:0000256" key="1">
    <source>
        <dbReference type="SAM" id="MobiDB-lite"/>
    </source>
</evidence>
<accession>A0A803NK92</accession>
<evidence type="ECO:0000313" key="3">
    <source>
        <dbReference type="Proteomes" id="UP000596661"/>
    </source>
</evidence>
<proteinExistence type="predicted"/>
<organism evidence="2 3">
    <name type="scientific">Cannabis sativa</name>
    <name type="common">Hemp</name>
    <name type="synonym">Marijuana</name>
    <dbReference type="NCBI Taxonomy" id="3483"/>
    <lineage>
        <taxon>Eukaryota</taxon>
        <taxon>Viridiplantae</taxon>
        <taxon>Streptophyta</taxon>
        <taxon>Embryophyta</taxon>
        <taxon>Tracheophyta</taxon>
        <taxon>Spermatophyta</taxon>
        <taxon>Magnoliopsida</taxon>
        <taxon>eudicotyledons</taxon>
        <taxon>Gunneridae</taxon>
        <taxon>Pentapetalae</taxon>
        <taxon>rosids</taxon>
        <taxon>fabids</taxon>
        <taxon>Rosales</taxon>
        <taxon>Cannabaceae</taxon>
        <taxon>Cannabis</taxon>
    </lineage>
</organism>
<protein>
    <submittedName>
        <fullName evidence="2">Uncharacterized protein</fullName>
    </submittedName>
</protein>
<evidence type="ECO:0000313" key="2">
    <source>
        <dbReference type="EnsemblPlants" id="cds.evm.model.01.2219"/>
    </source>
</evidence>
<feature type="region of interest" description="Disordered" evidence="1">
    <location>
        <begin position="223"/>
        <end position="276"/>
    </location>
</feature>
<dbReference type="Proteomes" id="UP000596661">
    <property type="component" value="Chromosome 1"/>
</dbReference>
<dbReference type="EMBL" id="UZAU01000062">
    <property type="status" value="NOT_ANNOTATED_CDS"/>
    <property type="molecule type" value="Genomic_DNA"/>
</dbReference>
<keyword evidence="3" id="KW-1185">Reference proteome</keyword>
<dbReference type="EnsemblPlants" id="evm.model.01.2219">
    <property type="protein sequence ID" value="cds.evm.model.01.2219"/>
    <property type="gene ID" value="evm.TU.01.2219"/>
</dbReference>
<dbReference type="AlphaFoldDB" id="A0A803NK92"/>
<name>A0A803NK92_CANSA</name>
<dbReference type="Gramene" id="evm.model.01.2219">
    <property type="protein sequence ID" value="cds.evm.model.01.2219"/>
    <property type="gene ID" value="evm.TU.01.2219"/>
</dbReference>
<feature type="region of interest" description="Disordered" evidence="1">
    <location>
        <begin position="55"/>
        <end position="95"/>
    </location>
</feature>
<reference evidence="2" key="1">
    <citation type="submission" date="2018-11" db="EMBL/GenBank/DDBJ databases">
        <authorList>
            <person name="Grassa J C."/>
        </authorList>
    </citation>
    <scope>NUCLEOTIDE SEQUENCE [LARGE SCALE GENOMIC DNA]</scope>
</reference>
<reference evidence="2" key="2">
    <citation type="submission" date="2021-03" db="UniProtKB">
        <authorList>
            <consortium name="EnsemblPlants"/>
        </authorList>
    </citation>
    <scope>IDENTIFICATION</scope>
</reference>
<feature type="compositionally biased region" description="Low complexity" evidence="1">
    <location>
        <begin position="244"/>
        <end position="263"/>
    </location>
</feature>
<sequence length="276" mass="30042">MWHPCRLGRYRALLQYLARGGTTDNTPVLLGLENKTLVGLPDHCLRQETKARIRNLAKGPSGPPPANQHVVMDPPLRSTPPPHRSSGKAAQRHSQVTCLSKGDRAIEVLLMLSHAHARAKGSTTAFKKKLEGKEVELKANEDALTKVHVDLDSTLTRLGNVQHQLKKELEKECKEKYATLDEQQAIKDKYLDLSTERGRELYKSRLLVKQVSQGVKVLASQTLETPTGQPMGTLAGQPVETLTGQPLGEVPPGQPVGGQSVEPSSEAPTFPADVAA</sequence>